<dbReference type="AlphaFoldDB" id="T1CFZ6"/>
<evidence type="ECO:0000313" key="2">
    <source>
        <dbReference type="EMBL" id="EQD65945.1"/>
    </source>
</evidence>
<feature type="domain" description="TraD/TraG TraM recognition site" evidence="1">
    <location>
        <begin position="65"/>
        <end position="136"/>
    </location>
</feature>
<dbReference type="InterPro" id="IPR032689">
    <property type="entry name" value="TraG-D_C"/>
</dbReference>
<dbReference type="SUPFAM" id="SSF52540">
    <property type="entry name" value="P-loop containing nucleoside triphosphate hydrolases"/>
    <property type="match status" value="1"/>
</dbReference>
<dbReference type="InterPro" id="IPR027417">
    <property type="entry name" value="P-loop_NTPase"/>
</dbReference>
<organism evidence="2">
    <name type="scientific">mine drainage metagenome</name>
    <dbReference type="NCBI Taxonomy" id="410659"/>
    <lineage>
        <taxon>unclassified sequences</taxon>
        <taxon>metagenomes</taxon>
        <taxon>ecological metagenomes</taxon>
    </lineage>
</organism>
<dbReference type="Gene3D" id="3.40.50.300">
    <property type="entry name" value="P-loop containing nucleotide triphosphate hydrolases"/>
    <property type="match status" value="1"/>
</dbReference>
<dbReference type="Pfam" id="PF12696">
    <property type="entry name" value="TraG-D_C"/>
    <property type="match status" value="1"/>
</dbReference>
<name>T1CFZ6_9ZZZZ</name>
<feature type="non-terminal residue" evidence="2">
    <location>
        <position position="214"/>
    </location>
</feature>
<proteinExistence type="predicted"/>
<gene>
    <name evidence="2" type="ORF">B1A_08333</name>
</gene>
<evidence type="ECO:0000259" key="1">
    <source>
        <dbReference type="Pfam" id="PF12696"/>
    </source>
</evidence>
<reference evidence="2" key="2">
    <citation type="journal article" date="2014" name="ISME J.">
        <title>Microbial stratification in low pH oxic and suboxic macroscopic growths along an acid mine drainage.</title>
        <authorList>
            <person name="Mendez-Garcia C."/>
            <person name="Mesa V."/>
            <person name="Sprenger R.R."/>
            <person name="Richter M."/>
            <person name="Diez M.S."/>
            <person name="Solano J."/>
            <person name="Bargiela R."/>
            <person name="Golyshina O.V."/>
            <person name="Manteca A."/>
            <person name="Ramos J.L."/>
            <person name="Gallego J.R."/>
            <person name="Llorente I."/>
            <person name="Martins Dos Santos V.A."/>
            <person name="Jensen O.N."/>
            <person name="Pelaez A.I."/>
            <person name="Sanchez J."/>
            <person name="Ferrer M."/>
        </authorList>
    </citation>
    <scope>NUCLEOTIDE SEQUENCE</scope>
</reference>
<sequence length="214" mass="23835">MTGPYDNLLSLDDVIDKNLILIVSLNTNVESKSTIALGRILLQNLQLMIGKRYAGYTSGQVYPFVSVFMDEFAPFAYANFATIINQARGANVGFLTSMQNLPQLAEVSQSFQDNVGSSANTKFILRTSEEKTVQNFLNESAKFTKFRKSMKIETAGMFNADIKVGDTGTQSEVVDTRAQDFHIKTMPTGQMEFLMSDHQAGKIHQFLHVRRGLS</sequence>
<comment type="caution">
    <text evidence="2">The sequence shown here is derived from an EMBL/GenBank/DDBJ whole genome shotgun (WGS) entry which is preliminary data.</text>
</comment>
<dbReference type="EMBL" id="AUZX01005965">
    <property type="protein sequence ID" value="EQD65945.1"/>
    <property type="molecule type" value="Genomic_DNA"/>
</dbReference>
<reference evidence="2" key="1">
    <citation type="submission" date="2013-08" db="EMBL/GenBank/DDBJ databases">
        <authorList>
            <person name="Mendez C."/>
            <person name="Richter M."/>
            <person name="Ferrer M."/>
            <person name="Sanchez J."/>
        </authorList>
    </citation>
    <scope>NUCLEOTIDE SEQUENCE</scope>
</reference>
<accession>T1CFZ6</accession>
<protein>
    <submittedName>
        <fullName evidence="2">TraG family protein</fullName>
    </submittedName>
</protein>